<sequence length="253" mass="28321">MDRQPVSEMFKDVPPADLPNIPTKKHKRKKTKSTSSPKSSSSSRSSRAAKSKAKFVEENARPANLEVLVGKRFSVCILRRNIKRYEFPTLGRGPERNNLERSKKSKKGLKICCCNTLLLLIIVLVTAVVLFLTILKPKQPKITTQEVTLEYIKNLPLPFLLNVTLGIMVTINNPNYGSFKYGNSTMSVTYHRDLVAEAPIEVDKIPARGKDDISTTVEVLGGKLVSNRYFGLIMVLDPSILVHQAHCMEKPKC</sequence>
<name>A0A7J0FYE4_9ERIC</name>
<accession>A0A7J0FYE4</accession>
<evidence type="ECO:0000256" key="1">
    <source>
        <dbReference type="SAM" id="MobiDB-lite"/>
    </source>
</evidence>
<feature type="compositionally biased region" description="Basic residues" evidence="1">
    <location>
        <begin position="23"/>
        <end position="32"/>
    </location>
</feature>
<feature type="compositionally biased region" description="Low complexity" evidence="1">
    <location>
        <begin position="33"/>
        <end position="46"/>
    </location>
</feature>
<feature type="region of interest" description="Disordered" evidence="1">
    <location>
        <begin position="1"/>
        <end position="55"/>
    </location>
</feature>
<comment type="caution">
    <text evidence="3">The sequence shown here is derived from an EMBL/GenBank/DDBJ whole genome shotgun (WGS) entry which is preliminary data.</text>
</comment>
<keyword evidence="4" id="KW-1185">Reference proteome</keyword>
<dbReference type="InterPro" id="IPR055301">
    <property type="entry name" value="Lea14-like_2"/>
</dbReference>
<dbReference type="OrthoDB" id="674678at2759"/>
<evidence type="ECO:0000256" key="2">
    <source>
        <dbReference type="SAM" id="Phobius"/>
    </source>
</evidence>
<evidence type="ECO:0008006" key="5">
    <source>
        <dbReference type="Google" id="ProtNLM"/>
    </source>
</evidence>
<reference evidence="3 4" key="1">
    <citation type="submission" date="2019-07" db="EMBL/GenBank/DDBJ databases">
        <title>De Novo Assembly of kiwifruit Actinidia rufa.</title>
        <authorList>
            <person name="Sugita-Konishi S."/>
            <person name="Sato K."/>
            <person name="Mori E."/>
            <person name="Abe Y."/>
            <person name="Kisaki G."/>
            <person name="Hamano K."/>
            <person name="Suezawa K."/>
            <person name="Otani M."/>
            <person name="Fukuda T."/>
            <person name="Manabe T."/>
            <person name="Gomi K."/>
            <person name="Tabuchi M."/>
            <person name="Akimitsu K."/>
            <person name="Kataoka I."/>
        </authorList>
    </citation>
    <scope>NUCLEOTIDE SEQUENCE [LARGE SCALE GENOMIC DNA]</scope>
    <source>
        <strain evidence="4">cv. Fuchu</strain>
    </source>
</reference>
<dbReference type="PANTHER" id="PTHR31852">
    <property type="entry name" value="LATE EMBRYOGENESIS ABUNDANT (LEA) HYDROXYPROLINE-RICH GLYCOPROTEIN FAMILY"/>
    <property type="match status" value="1"/>
</dbReference>
<feature type="compositionally biased region" description="Basic and acidic residues" evidence="1">
    <location>
        <begin position="1"/>
        <end position="11"/>
    </location>
</feature>
<organism evidence="3 4">
    <name type="scientific">Actinidia rufa</name>
    <dbReference type="NCBI Taxonomy" id="165716"/>
    <lineage>
        <taxon>Eukaryota</taxon>
        <taxon>Viridiplantae</taxon>
        <taxon>Streptophyta</taxon>
        <taxon>Embryophyta</taxon>
        <taxon>Tracheophyta</taxon>
        <taxon>Spermatophyta</taxon>
        <taxon>Magnoliopsida</taxon>
        <taxon>eudicotyledons</taxon>
        <taxon>Gunneridae</taxon>
        <taxon>Pentapetalae</taxon>
        <taxon>asterids</taxon>
        <taxon>Ericales</taxon>
        <taxon>Actinidiaceae</taxon>
        <taxon>Actinidia</taxon>
    </lineage>
</organism>
<protein>
    <recommendedName>
        <fullName evidence="5">Late embryogenesis abundant (LEA) hydroxyproline-rich glycoprotein family</fullName>
    </recommendedName>
</protein>
<keyword evidence="2" id="KW-0472">Membrane</keyword>
<dbReference type="EMBL" id="BJWL01000015">
    <property type="protein sequence ID" value="GFZ03200.1"/>
    <property type="molecule type" value="Genomic_DNA"/>
</dbReference>
<keyword evidence="2" id="KW-0812">Transmembrane</keyword>
<proteinExistence type="predicted"/>
<gene>
    <name evidence="3" type="ORF">Acr_15g0018080</name>
</gene>
<dbReference type="Proteomes" id="UP000585474">
    <property type="component" value="Unassembled WGS sequence"/>
</dbReference>
<feature type="transmembrane region" description="Helical" evidence="2">
    <location>
        <begin position="111"/>
        <end position="135"/>
    </location>
</feature>
<dbReference type="AlphaFoldDB" id="A0A7J0FYE4"/>
<evidence type="ECO:0000313" key="4">
    <source>
        <dbReference type="Proteomes" id="UP000585474"/>
    </source>
</evidence>
<keyword evidence="2" id="KW-1133">Transmembrane helix</keyword>
<evidence type="ECO:0000313" key="3">
    <source>
        <dbReference type="EMBL" id="GFZ03200.1"/>
    </source>
</evidence>
<feature type="transmembrane region" description="Helical" evidence="2">
    <location>
        <begin position="155"/>
        <end position="171"/>
    </location>
</feature>